<dbReference type="EnsemblMetazoa" id="XM_031922807">
    <property type="protein sequence ID" value="XP_031778667"/>
    <property type="gene ID" value="LOC100679113"/>
</dbReference>
<dbReference type="Gene3D" id="1.10.10.60">
    <property type="entry name" value="Homeodomain-like"/>
    <property type="match status" value="1"/>
</dbReference>
<accession>A0A7M7PYK3</accession>
<feature type="domain" description="Myb/SANT-like DNA-binding" evidence="2">
    <location>
        <begin position="2"/>
        <end position="63"/>
    </location>
</feature>
<evidence type="ECO:0000259" key="2">
    <source>
        <dbReference type="Pfam" id="PF13837"/>
    </source>
</evidence>
<name>A0A7M7PYK3_NASVI</name>
<dbReference type="RefSeq" id="XP_031778667.1">
    <property type="nucleotide sequence ID" value="XM_031922807.1"/>
</dbReference>
<dbReference type="SMR" id="A0A7M7PYK3"/>
<dbReference type="PANTHER" id="PTHR47595:SF1">
    <property type="entry name" value="MYB_SANT-LIKE DNA-BINDING DOMAIN-CONTAINING PROTEIN"/>
    <property type="match status" value="1"/>
</dbReference>
<evidence type="ECO:0000313" key="3">
    <source>
        <dbReference type="EnsemblMetazoa" id="XP_031778667"/>
    </source>
</evidence>
<protein>
    <recommendedName>
        <fullName evidence="2">Myb/SANT-like DNA-binding domain-containing protein</fullName>
    </recommendedName>
</protein>
<dbReference type="InterPro" id="IPR044822">
    <property type="entry name" value="Myb_DNA-bind_4"/>
</dbReference>
<dbReference type="PANTHER" id="PTHR47595">
    <property type="entry name" value="HEAT SHOCK 70 KDA PROTEIN 14"/>
    <property type="match status" value="1"/>
</dbReference>
<dbReference type="OrthoDB" id="7691180at2759"/>
<dbReference type="KEGG" id="nvi:100679113"/>
<dbReference type="GeneID" id="100679113"/>
<proteinExistence type="predicted"/>
<dbReference type="Proteomes" id="UP000002358">
    <property type="component" value="Chromosome 2"/>
</dbReference>
<dbReference type="AlphaFoldDB" id="A0A7M7PYK3"/>
<dbReference type="InParanoid" id="A0A7M7PYK3"/>
<keyword evidence="4" id="KW-1185">Reference proteome</keyword>
<evidence type="ECO:0000256" key="1">
    <source>
        <dbReference type="SAM" id="MobiDB-lite"/>
    </source>
</evidence>
<sequence length="143" mass="16842">MRHKVFWTLVVEGLKQKGHAFTTVQCSTKMDTLKRAYKKVKDHNSQTGNDKKTCEHFEILDEMFSKKPWIKPLSQAGSNLPMDDFDENEKEKSKSRRTNSVNQEKSEFMRQTLENQRLRAEATAEYRKHKLEILKDLSSKFNC</sequence>
<reference evidence="3" key="1">
    <citation type="submission" date="2021-01" db="UniProtKB">
        <authorList>
            <consortium name="EnsemblMetazoa"/>
        </authorList>
    </citation>
    <scope>IDENTIFICATION</scope>
</reference>
<evidence type="ECO:0000313" key="4">
    <source>
        <dbReference type="Proteomes" id="UP000002358"/>
    </source>
</evidence>
<organism evidence="3 4">
    <name type="scientific">Nasonia vitripennis</name>
    <name type="common">Parasitic wasp</name>
    <dbReference type="NCBI Taxonomy" id="7425"/>
    <lineage>
        <taxon>Eukaryota</taxon>
        <taxon>Metazoa</taxon>
        <taxon>Ecdysozoa</taxon>
        <taxon>Arthropoda</taxon>
        <taxon>Hexapoda</taxon>
        <taxon>Insecta</taxon>
        <taxon>Pterygota</taxon>
        <taxon>Neoptera</taxon>
        <taxon>Endopterygota</taxon>
        <taxon>Hymenoptera</taxon>
        <taxon>Apocrita</taxon>
        <taxon>Proctotrupomorpha</taxon>
        <taxon>Chalcidoidea</taxon>
        <taxon>Pteromalidae</taxon>
        <taxon>Pteromalinae</taxon>
        <taxon>Nasonia</taxon>
    </lineage>
</organism>
<feature type="region of interest" description="Disordered" evidence="1">
    <location>
        <begin position="72"/>
        <end position="114"/>
    </location>
</feature>
<dbReference type="Pfam" id="PF13837">
    <property type="entry name" value="Myb_DNA-bind_4"/>
    <property type="match status" value="1"/>
</dbReference>